<feature type="transmembrane region" description="Helical" evidence="1">
    <location>
        <begin position="13"/>
        <end position="34"/>
    </location>
</feature>
<evidence type="ECO:0000313" key="4">
    <source>
        <dbReference type="Proteomes" id="UP000298355"/>
    </source>
</evidence>
<feature type="transmembrane region" description="Helical" evidence="1">
    <location>
        <begin position="118"/>
        <end position="136"/>
    </location>
</feature>
<dbReference type="Proteomes" id="UP000298355">
    <property type="component" value="Unassembled WGS sequence"/>
</dbReference>
<dbReference type="Pfam" id="PF09990">
    <property type="entry name" value="DUF2231"/>
    <property type="match status" value="1"/>
</dbReference>
<keyword evidence="1" id="KW-0472">Membrane</keyword>
<evidence type="ECO:0000256" key="1">
    <source>
        <dbReference type="SAM" id="Phobius"/>
    </source>
</evidence>
<comment type="caution">
    <text evidence="3">The sequence shown here is derived from an EMBL/GenBank/DDBJ whole genome shotgun (WGS) entry which is preliminary data.</text>
</comment>
<dbReference type="EMBL" id="SOGJ01000023">
    <property type="protein sequence ID" value="TFC97632.1"/>
    <property type="molecule type" value="Genomic_DNA"/>
</dbReference>
<reference evidence="3 4" key="1">
    <citation type="submission" date="2019-03" db="EMBL/GenBank/DDBJ databases">
        <title>Genomics of glacier-inhabiting Cryobacterium strains.</title>
        <authorList>
            <person name="Liu Q."/>
            <person name="Xin Y.-H."/>
        </authorList>
    </citation>
    <scope>NUCLEOTIDE SEQUENCE [LARGE SCALE GENOMIC DNA]</scope>
    <source>
        <strain evidence="3 4">TMT4-23</strain>
    </source>
</reference>
<protein>
    <recommendedName>
        <fullName evidence="2">DUF2231 domain-containing protein</fullName>
    </recommendedName>
</protein>
<evidence type="ECO:0000259" key="2">
    <source>
        <dbReference type="Pfam" id="PF09990"/>
    </source>
</evidence>
<dbReference type="RefSeq" id="WP_134364069.1">
    <property type="nucleotide sequence ID" value="NZ_SOGJ01000023.1"/>
</dbReference>
<organism evidence="3 4">
    <name type="scientific">Cryobacterium breve</name>
    <dbReference type="NCBI Taxonomy" id="1259258"/>
    <lineage>
        <taxon>Bacteria</taxon>
        <taxon>Bacillati</taxon>
        <taxon>Actinomycetota</taxon>
        <taxon>Actinomycetes</taxon>
        <taxon>Micrococcales</taxon>
        <taxon>Microbacteriaceae</taxon>
        <taxon>Cryobacterium</taxon>
    </lineage>
</organism>
<feature type="domain" description="DUF2231" evidence="2">
    <location>
        <begin position="7"/>
        <end position="158"/>
    </location>
</feature>
<feature type="transmembrane region" description="Helical" evidence="1">
    <location>
        <begin position="87"/>
        <end position="106"/>
    </location>
</feature>
<keyword evidence="1" id="KW-1133">Transmembrane helix</keyword>
<evidence type="ECO:0000313" key="3">
    <source>
        <dbReference type="EMBL" id="TFC97632.1"/>
    </source>
</evidence>
<accession>A0ABY2IZG7</accession>
<dbReference type="InterPro" id="IPR019251">
    <property type="entry name" value="DUF2231_TM"/>
</dbReference>
<keyword evidence="1" id="KW-0812">Transmembrane</keyword>
<gene>
    <name evidence="3" type="ORF">E3O65_12815</name>
</gene>
<feature type="transmembrane region" description="Helical" evidence="1">
    <location>
        <begin position="41"/>
        <end position="60"/>
    </location>
</feature>
<keyword evidence="4" id="KW-1185">Reference proteome</keyword>
<name>A0ABY2IZG7_9MICO</name>
<sequence length="168" mass="17791">MFDTIFGLPLHPLIVHATEVVVPAAALVVLLAALWPRFRRWSGFLPLGLALAALVLVPLARETGEKLKDRVVETALVETHSEMAEGLLPWVAGLVVVAAMLLWWNYRATVGRTIVARAPKWVAIVLAVAALIAATGTTVQAVRIGHSGAAAVWSEVGGVPAPPNSDDD</sequence>
<proteinExistence type="predicted"/>